<dbReference type="RefSeq" id="WP_166191980.1">
    <property type="nucleotide sequence ID" value="NZ_CP049811.1"/>
</dbReference>
<keyword evidence="4" id="KW-0808">Transferase</keyword>
<comment type="catalytic activity">
    <reaction evidence="1">
        <text>alpha-D-ribose 1,5-bisphosphate + ATP = 5-phospho-alpha-D-ribose 1-diphosphate + ADP</text>
        <dbReference type="Rhea" id="RHEA:20109"/>
        <dbReference type="ChEBI" id="CHEBI:30616"/>
        <dbReference type="ChEBI" id="CHEBI:58017"/>
        <dbReference type="ChEBI" id="CHEBI:68688"/>
        <dbReference type="ChEBI" id="CHEBI:456216"/>
        <dbReference type="EC" id="2.7.4.23"/>
    </reaction>
</comment>
<evidence type="ECO:0000256" key="3">
    <source>
        <dbReference type="ARBA" id="ARBA00012892"/>
    </source>
</evidence>
<reference evidence="7 8" key="1">
    <citation type="submission" date="2020-03" db="EMBL/GenBank/DDBJ databases">
        <title>Complete genome sequence of Monaibacterium sp. ALG8 with diverse plasmids.</title>
        <authorList>
            <person name="Sun C."/>
        </authorList>
    </citation>
    <scope>NUCLEOTIDE SEQUENCE [LARGE SCALE GENOMIC DNA]</scope>
    <source>
        <strain evidence="7 8">ALG8</strain>
    </source>
</reference>
<evidence type="ECO:0000313" key="7">
    <source>
        <dbReference type="EMBL" id="QIK41358.1"/>
    </source>
</evidence>
<organism evidence="7 8">
    <name type="scientific">Pontivivens nitratireducens</name>
    <dbReference type="NCBI Taxonomy" id="2758038"/>
    <lineage>
        <taxon>Bacteria</taxon>
        <taxon>Pseudomonadati</taxon>
        <taxon>Pseudomonadota</taxon>
        <taxon>Alphaproteobacteria</taxon>
        <taxon>Rhodobacterales</taxon>
        <taxon>Paracoccaceae</taxon>
        <taxon>Pontivivens</taxon>
    </lineage>
</organism>
<dbReference type="GO" id="GO:0033863">
    <property type="term" value="F:ribose 1,5-bisphosphate phosphokinase activity"/>
    <property type="evidence" value="ECO:0007669"/>
    <property type="project" value="UniProtKB-EC"/>
</dbReference>
<dbReference type="InterPro" id="IPR027417">
    <property type="entry name" value="P-loop_NTPase"/>
</dbReference>
<protein>
    <recommendedName>
        <fullName evidence="3">ribose 1,5-bisphosphate phosphokinase</fullName>
        <ecNumber evidence="3">2.7.4.23</ecNumber>
    </recommendedName>
</protein>
<dbReference type="Proteomes" id="UP000500791">
    <property type="component" value="Chromosome"/>
</dbReference>
<comment type="pathway">
    <text evidence="2">Metabolic intermediate biosynthesis; 5-phospho-alpha-D-ribose 1-diphosphate biosynthesis; 5-phospho-alpha-D-ribose 1-diphosphate from D-ribose 5-phosphate (route II): step 3/3.</text>
</comment>
<keyword evidence="5" id="KW-0547">Nucleotide-binding</keyword>
<dbReference type="GO" id="GO:0005524">
    <property type="term" value="F:ATP binding"/>
    <property type="evidence" value="ECO:0007669"/>
    <property type="project" value="UniProtKB-KW"/>
</dbReference>
<dbReference type="AlphaFoldDB" id="A0A6G7VND1"/>
<dbReference type="GO" id="GO:0006015">
    <property type="term" value="P:5-phosphoribose 1-diphosphate biosynthetic process"/>
    <property type="evidence" value="ECO:0007669"/>
    <property type="project" value="UniProtKB-UniPathway"/>
</dbReference>
<dbReference type="KEGG" id="mon:G8E03_11600"/>
<dbReference type="NCBIfam" id="TIGR02322">
    <property type="entry name" value="phosphon_PhnN"/>
    <property type="match status" value="1"/>
</dbReference>
<evidence type="ECO:0000256" key="5">
    <source>
        <dbReference type="ARBA" id="ARBA00022741"/>
    </source>
</evidence>
<evidence type="ECO:0000256" key="6">
    <source>
        <dbReference type="ARBA" id="ARBA00022840"/>
    </source>
</evidence>
<keyword evidence="7" id="KW-0418">Kinase</keyword>
<sequence length="163" mass="17638">MIGRFVAVVGPSGVGKDSVKQAFVLEPNVVLARRIITRPAVGGAEDFEGVSDTAFDLLRQADAFALHWSAHGLRYAIPRSVDRDIAAGRDVLGNISRGMIAEAAARFARFEVISLTASRTSLAQRLSVRAREDAADIARRLDRPSFDFPCGVKVHHIVNEGTL</sequence>
<dbReference type="EMBL" id="CP049811">
    <property type="protein sequence ID" value="QIK41358.1"/>
    <property type="molecule type" value="Genomic_DNA"/>
</dbReference>
<dbReference type="EC" id="2.7.4.23" evidence="3"/>
<evidence type="ECO:0000256" key="4">
    <source>
        <dbReference type="ARBA" id="ARBA00022679"/>
    </source>
</evidence>
<dbReference type="UniPathway" id="UPA00087">
    <property type="reaction ID" value="UER00175"/>
</dbReference>
<dbReference type="Gene3D" id="3.40.50.300">
    <property type="entry name" value="P-loop containing nucleotide triphosphate hydrolases"/>
    <property type="match status" value="1"/>
</dbReference>
<name>A0A6G7VND1_9RHOB</name>
<evidence type="ECO:0000256" key="1">
    <source>
        <dbReference type="ARBA" id="ARBA00000373"/>
    </source>
</evidence>
<keyword evidence="6" id="KW-0067">ATP-binding</keyword>
<evidence type="ECO:0000256" key="2">
    <source>
        <dbReference type="ARBA" id="ARBA00005069"/>
    </source>
</evidence>
<accession>A0A6G7VND1</accession>
<proteinExistence type="predicted"/>
<gene>
    <name evidence="7" type="primary">phnN</name>
    <name evidence="7" type="ORF">G8E03_11600</name>
</gene>
<evidence type="ECO:0000313" key="8">
    <source>
        <dbReference type="Proteomes" id="UP000500791"/>
    </source>
</evidence>
<dbReference type="SUPFAM" id="SSF52540">
    <property type="entry name" value="P-loop containing nucleoside triphosphate hydrolases"/>
    <property type="match status" value="1"/>
</dbReference>
<keyword evidence="8" id="KW-1185">Reference proteome</keyword>
<dbReference type="InterPro" id="IPR012699">
    <property type="entry name" value="PhnN"/>
</dbReference>